<feature type="transmembrane region" description="Helical" evidence="1">
    <location>
        <begin position="934"/>
        <end position="953"/>
    </location>
</feature>
<dbReference type="Pfam" id="PF00873">
    <property type="entry name" value="ACR_tran"/>
    <property type="match status" value="1"/>
</dbReference>
<dbReference type="SUPFAM" id="SSF82693">
    <property type="entry name" value="Multidrug efflux transporter AcrB pore domain, PN1, PN2, PC1 and PC2 subdomains"/>
    <property type="match status" value="1"/>
</dbReference>
<dbReference type="SUPFAM" id="SSF82866">
    <property type="entry name" value="Multidrug efflux transporter AcrB transmembrane domain"/>
    <property type="match status" value="2"/>
</dbReference>
<dbReference type="RefSeq" id="WP_379494805.1">
    <property type="nucleotide sequence ID" value="NZ_JBHSAO010000001.1"/>
</dbReference>
<reference evidence="3" key="1">
    <citation type="journal article" date="2019" name="Int. J. Syst. Evol. Microbiol.">
        <title>The Global Catalogue of Microorganisms (GCM) 10K type strain sequencing project: providing services to taxonomists for standard genome sequencing and annotation.</title>
        <authorList>
            <consortium name="The Broad Institute Genomics Platform"/>
            <consortium name="The Broad Institute Genome Sequencing Center for Infectious Disease"/>
            <person name="Wu L."/>
            <person name="Ma J."/>
        </authorList>
    </citation>
    <scope>NUCLEOTIDE SEQUENCE [LARGE SCALE GENOMIC DNA]</scope>
    <source>
        <strain evidence="3">IBRC-M 10703</strain>
    </source>
</reference>
<feature type="transmembrane region" description="Helical" evidence="1">
    <location>
        <begin position="453"/>
        <end position="479"/>
    </location>
</feature>
<evidence type="ECO:0000313" key="3">
    <source>
        <dbReference type="Proteomes" id="UP001595772"/>
    </source>
</evidence>
<feature type="transmembrane region" description="Helical" evidence="1">
    <location>
        <begin position="380"/>
        <end position="404"/>
    </location>
</feature>
<keyword evidence="3" id="KW-1185">Reference proteome</keyword>
<feature type="transmembrane region" description="Helical" evidence="1">
    <location>
        <begin position="354"/>
        <end position="374"/>
    </location>
</feature>
<dbReference type="Gene3D" id="3.30.70.1430">
    <property type="entry name" value="Multidrug efflux transporter AcrB pore domain"/>
    <property type="match status" value="2"/>
</dbReference>
<dbReference type="PRINTS" id="PR00702">
    <property type="entry name" value="ACRIFLAVINRP"/>
</dbReference>
<sequence>MLKFIVNRKILVGLTTVLVLILGVYSFTNLDEELFPPVEFDGAYIAVSAGDMAAIEVERKITTPLEQRILGIDGVEEISSTSTVGQSSLQIMIEKGLGEEVSKEIQTVASTVATNVAGVTEIIAEQMSLSANYEFFMDVSSGEMDELTAFALDVLEPRLEELSEVKDVSLMGIQEDEMSIEFNRDSLTEHALDSSQVISIIQQTNTEATLGEIEEEGAQPSIRWETDLTSIEDMEKIKIPTQAGFIELNEIAEISINPVENASYVWKDGTKDFIFVQIGRTSDVTQIEMADAIREEVQKIRDEGLVEDFELNELVAQADYVKESIDGVSSNILIGGILAIVILLLFLRNVRAMVIIGISIPTSILLTFITMWVLDYSFNMLSLIALGLGIGMMVDSSIVILESIYKKKEQGLKSLESVLEGTKEVASAVIASMLTTIVVFLPIGLMGGDVGQFMVILSTVVAVTLISSVIVSFTLIPSLSEKFLKIRKKNNNGKEGRLVKRYGEFVSWVVKKKRNSIAMIFIFFLMFVGSMFLVFKIPMTIMPDVLNRYAELMVDLETGVSAAEQEEIALKINETLAAIEDVETSYIIDDGSMFFMLINMTKGDEITREQKEVNEEILSSLRELGEDYPIKSVQSAMSVGAGQPVQIQMKGADYDELQLLVNDFTQELEGIEGLTGITNSIERTSTEKVVEMDEAAMEDVGLSEIQIRQYIQEAFLHMPIGEVAIDEKSVPLVVKWNEEIVNEENLLNLEVSTREGERRLSEFVQLRSVDMPNEISHIDGERYITVSADIENTDLGTVNREVQNLIDDFETPSGYTISAGGDLETQQELLYDMVLILVISIFLVYLVMAVQFNHLAHPIIVMSVIPMTIVGVILGLFVTQRELSVMSGMGIIMLIGIVLNNAILLIDRANQLRREGASANEAISRAGKDRLRPIFMTTFTTIGGMLPLALAAGTTGNYQAPMATVIISGLLFATMITLVLIPAVYRMFNAVGNRFSSLFRKKKKVKDEVKELVG</sequence>
<organism evidence="2 3">
    <name type="scientific">Oceanobacillus longus</name>
    <dbReference type="NCBI Taxonomy" id="930120"/>
    <lineage>
        <taxon>Bacteria</taxon>
        <taxon>Bacillati</taxon>
        <taxon>Bacillota</taxon>
        <taxon>Bacilli</taxon>
        <taxon>Bacillales</taxon>
        <taxon>Bacillaceae</taxon>
        <taxon>Oceanobacillus</taxon>
    </lineage>
</organism>
<dbReference type="InterPro" id="IPR001036">
    <property type="entry name" value="Acrflvin-R"/>
</dbReference>
<dbReference type="InterPro" id="IPR027463">
    <property type="entry name" value="AcrB_DN_DC_subdom"/>
</dbReference>
<dbReference type="PANTHER" id="PTHR32063:SF0">
    <property type="entry name" value="SWARMING MOTILITY PROTEIN SWRC"/>
    <property type="match status" value="1"/>
</dbReference>
<dbReference type="Proteomes" id="UP001595772">
    <property type="component" value="Unassembled WGS sequence"/>
</dbReference>
<feature type="transmembrane region" description="Helical" evidence="1">
    <location>
        <begin position="517"/>
        <end position="535"/>
    </location>
</feature>
<dbReference type="Gene3D" id="3.30.70.1440">
    <property type="entry name" value="Multidrug efflux transporter AcrB pore domain"/>
    <property type="match status" value="1"/>
</dbReference>
<proteinExistence type="predicted"/>
<dbReference type="EMBL" id="JBHSAO010000001">
    <property type="protein sequence ID" value="MFC4022287.1"/>
    <property type="molecule type" value="Genomic_DNA"/>
</dbReference>
<feature type="transmembrane region" description="Helical" evidence="1">
    <location>
        <begin position="425"/>
        <end position="447"/>
    </location>
</feature>
<feature type="transmembrane region" description="Helical" evidence="1">
    <location>
        <begin position="885"/>
        <end position="906"/>
    </location>
</feature>
<feature type="transmembrane region" description="Helical" evidence="1">
    <location>
        <begin position="965"/>
        <end position="985"/>
    </location>
</feature>
<feature type="transmembrane region" description="Helical" evidence="1">
    <location>
        <begin position="829"/>
        <end position="847"/>
    </location>
</feature>
<keyword evidence="1" id="KW-1133">Transmembrane helix</keyword>
<accession>A0ABV8GUK8</accession>
<evidence type="ECO:0000313" key="2">
    <source>
        <dbReference type="EMBL" id="MFC4022287.1"/>
    </source>
</evidence>
<keyword evidence="1" id="KW-0472">Membrane</keyword>
<dbReference type="SUPFAM" id="SSF82714">
    <property type="entry name" value="Multidrug efflux transporter AcrB TolC docking domain, DN and DC subdomains"/>
    <property type="match status" value="1"/>
</dbReference>
<dbReference type="Gene3D" id="1.20.1640.10">
    <property type="entry name" value="Multidrug efflux transporter AcrB transmembrane domain"/>
    <property type="match status" value="2"/>
</dbReference>
<keyword evidence="1" id="KW-0812">Transmembrane</keyword>
<dbReference type="PANTHER" id="PTHR32063">
    <property type="match status" value="1"/>
</dbReference>
<name>A0ABV8GUK8_9BACI</name>
<dbReference type="Gene3D" id="3.30.2090.10">
    <property type="entry name" value="Multidrug efflux transporter AcrB TolC docking domain, DN and DC subdomains"/>
    <property type="match status" value="2"/>
</dbReference>
<dbReference type="Gene3D" id="3.30.70.1320">
    <property type="entry name" value="Multidrug efflux transporter AcrB pore domain like"/>
    <property type="match status" value="1"/>
</dbReference>
<protein>
    <submittedName>
        <fullName evidence="2">Efflux RND transporter permease subunit</fullName>
    </submittedName>
</protein>
<feature type="transmembrane region" description="Helical" evidence="1">
    <location>
        <begin position="859"/>
        <end position="879"/>
    </location>
</feature>
<gene>
    <name evidence="2" type="ORF">ACFOUV_00485</name>
</gene>
<comment type="caution">
    <text evidence="2">The sequence shown here is derived from an EMBL/GenBank/DDBJ whole genome shotgun (WGS) entry which is preliminary data.</text>
</comment>
<feature type="transmembrane region" description="Helical" evidence="1">
    <location>
        <begin position="328"/>
        <end position="347"/>
    </location>
</feature>
<evidence type="ECO:0000256" key="1">
    <source>
        <dbReference type="SAM" id="Phobius"/>
    </source>
</evidence>